<dbReference type="Pfam" id="PF26639">
    <property type="entry name" value="Het-6_barrel"/>
    <property type="match status" value="1"/>
</dbReference>
<comment type="caution">
    <text evidence="2">The sequence shown here is derived from an EMBL/GenBank/DDBJ whole genome shotgun (WGS) entry which is preliminary data.</text>
</comment>
<reference evidence="3" key="1">
    <citation type="submission" date="2017-03" db="EMBL/GenBank/DDBJ databases">
        <title>Genomes of endolithic fungi from Antarctica.</title>
        <authorList>
            <person name="Coleine C."/>
            <person name="Masonjones S."/>
            <person name="Stajich J.E."/>
        </authorList>
    </citation>
    <scope>NUCLEOTIDE SEQUENCE [LARGE SCALE GENOMIC DNA]</scope>
    <source>
        <strain evidence="3">CCFEE 5527</strain>
    </source>
</reference>
<dbReference type="OrthoDB" id="2157530at2759"/>
<proteinExistence type="predicted"/>
<dbReference type="STRING" id="1507870.A0A1V8THY8"/>
<dbReference type="Pfam" id="PF06985">
    <property type="entry name" value="HET"/>
    <property type="match status" value="1"/>
</dbReference>
<sequence>MAGNETWYEPLLRSRHLFWTRFLALEAGQGEEPLACELIPDATVDEVDYEALSYVWGTSTVTCSIIVNGLSGFTIRKNLNQAPHRLRLPDRPRLLWVDAICINQMDPLEKAFQVAHMDDVYRHAERVLVWLGDCSLYYPDLWYAAQKVYDADEWSRQKQDMQNKVDAGTSKVGSPFETEIQSLVRMAPFDESIDFRYTRAPSPQRLGIADAVRSAYDLLLLPTCDPPVPQALAHELRIHMTKSIAKNVATDKVDEIFWWNRVWVIQELLLARSIVVHCGPYEMSWEDCQAVFAHDLPMASLDSLRRQFKINKSRAKASAAAKGAHGLLALLRATVTNLASNPLDKIYAIMHLTQGDGEYRVQPDYTAKPRDVFAAAALHCIVSTSTFDILFHPFFRFTTEVGVDGRCSSWIPDLSQKPFGSGYRWYEKPYQGRWTHSVPSRDRSFAKDDPGGYPTDWTPRCGQFIDFLEGLSPPANILTRHKSHTTIMYLAMTNAVRWWPRVENTGTNGPLSRHSFENGKEEASRLLSETVGASPDQRNNSMWASQFFVTEQGLVGFGPEDVKTGDVVAVVSGAHVPWLLRPVGREYSLLGDAYVHGLMRGAVRIKAERGEMELEEFVLL</sequence>
<dbReference type="PANTHER" id="PTHR24148">
    <property type="entry name" value="ANKYRIN REPEAT DOMAIN-CONTAINING PROTEIN 39 HOMOLOG-RELATED"/>
    <property type="match status" value="1"/>
</dbReference>
<dbReference type="InParanoid" id="A0A1V8THY8"/>
<dbReference type="InterPro" id="IPR010730">
    <property type="entry name" value="HET"/>
</dbReference>
<keyword evidence="3" id="KW-1185">Reference proteome</keyword>
<evidence type="ECO:0000313" key="2">
    <source>
        <dbReference type="EMBL" id="OQO10976.1"/>
    </source>
</evidence>
<dbReference type="InterPro" id="IPR052895">
    <property type="entry name" value="HetReg/Transcr_Mod"/>
</dbReference>
<feature type="domain" description="Heterokaryon incompatibility" evidence="1">
    <location>
        <begin position="49"/>
        <end position="267"/>
    </location>
</feature>
<organism evidence="2 3">
    <name type="scientific">Cryoendolithus antarcticus</name>
    <dbReference type="NCBI Taxonomy" id="1507870"/>
    <lineage>
        <taxon>Eukaryota</taxon>
        <taxon>Fungi</taxon>
        <taxon>Dikarya</taxon>
        <taxon>Ascomycota</taxon>
        <taxon>Pezizomycotina</taxon>
        <taxon>Dothideomycetes</taxon>
        <taxon>Dothideomycetidae</taxon>
        <taxon>Cladosporiales</taxon>
        <taxon>Cladosporiaceae</taxon>
        <taxon>Cryoendolithus</taxon>
    </lineage>
</organism>
<dbReference type="PANTHER" id="PTHR24148:SF64">
    <property type="entry name" value="HETEROKARYON INCOMPATIBILITY DOMAIN-CONTAINING PROTEIN"/>
    <property type="match status" value="1"/>
</dbReference>
<evidence type="ECO:0000313" key="3">
    <source>
        <dbReference type="Proteomes" id="UP000192596"/>
    </source>
</evidence>
<gene>
    <name evidence="2" type="ORF">B0A48_05231</name>
</gene>
<dbReference type="EMBL" id="NAJO01000007">
    <property type="protein sequence ID" value="OQO10976.1"/>
    <property type="molecule type" value="Genomic_DNA"/>
</dbReference>
<dbReference type="Proteomes" id="UP000192596">
    <property type="component" value="Unassembled WGS sequence"/>
</dbReference>
<protein>
    <recommendedName>
        <fullName evidence="1">Heterokaryon incompatibility domain-containing protein</fullName>
    </recommendedName>
</protein>
<accession>A0A1V8THY8</accession>
<evidence type="ECO:0000259" key="1">
    <source>
        <dbReference type="Pfam" id="PF06985"/>
    </source>
</evidence>
<name>A0A1V8THY8_9PEZI</name>
<dbReference type="AlphaFoldDB" id="A0A1V8THY8"/>